<feature type="transmembrane region" description="Helical" evidence="1">
    <location>
        <begin position="130"/>
        <end position="148"/>
    </location>
</feature>
<name>A0AAW5DY23_9BACI</name>
<keyword evidence="1" id="KW-1133">Transmembrane helix</keyword>
<organism evidence="2 3">
    <name type="scientific">Fredinandcohnia quinoae</name>
    <dbReference type="NCBI Taxonomy" id="2918902"/>
    <lineage>
        <taxon>Bacteria</taxon>
        <taxon>Bacillati</taxon>
        <taxon>Bacillota</taxon>
        <taxon>Bacilli</taxon>
        <taxon>Bacillales</taxon>
        <taxon>Bacillaceae</taxon>
        <taxon>Fredinandcohnia</taxon>
    </lineage>
</organism>
<dbReference type="AlphaFoldDB" id="A0AAW5DY23"/>
<comment type="caution">
    <text evidence="2">The sequence shown here is derived from an EMBL/GenBank/DDBJ whole genome shotgun (WGS) entry which is preliminary data.</text>
</comment>
<gene>
    <name evidence="2" type="ORF">MJG50_09495</name>
</gene>
<sequence length="152" mass="18467">MSLKNQRLFNIAMVLLSWLLLPLVGKRNIKRFLPAAIFAFLLTCFDLQIGKKRRWWTFYNKPQSTISNELPFLIGPEFLMSLLSLKWTYGNFKKFILLTAIFQGFFVSPMTRLFTKLKVYKLVWMNEFQFFLYFLYKAFFLYGFQYLWEKRK</sequence>
<protein>
    <submittedName>
        <fullName evidence="2">Uncharacterized protein</fullName>
    </submittedName>
</protein>
<accession>A0AAW5DY23</accession>
<keyword evidence="1" id="KW-0812">Transmembrane</keyword>
<proteinExistence type="predicted"/>
<keyword evidence="3" id="KW-1185">Reference proteome</keyword>
<keyword evidence="1" id="KW-0472">Membrane</keyword>
<evidence type="ECO:0000313" key="2">
    <source>
        <dbReference type="EMBL" id="MCH1625562.1"/>
    </source>
</evidence>
<feature type="transmembrane region" description="Helical" evidence="1">
    <location>
        <begin position="31"/>
        <end position="49"/>
    </location>
</feature>
<dbReference type="EMBL" id="JAKTTI010000012">
    <property type="protein sequence ID" value="MCH1625562.1"/>
    <property type="molecule type" value="Genomic_DNA"/>
</dbReference>
<feature type="transmembrane region" description="Helical" evidence="1">
    <location>
        <begin position="95"/>
        <end position="114"/>
    </location>
</feature>
<dbReference type="Proteomes" id="UP001431131">
    <property type="component" value="Unassembled WGS sequence"/>
</dbReference>
<reference evidence="2" key="1">
    <citation type="submission" date="2022-02" db="EMBL/GenBank/DDBJ databases">
        <title>Fredinandcohnia quinoae sp. nov. isolated from Chenopodium quinoa seeds.</title>
        <authorList>
            <person name="Saati-Santamaria Z."/>
            <person name="Flores-Felix J.D."/>
            <person name="Igual J.M."/>
            <person name="Velazquez E."/>
            <person name="Garcia-Fraile P."/>
            <person name="Martinez-Molina E."/>
        </authorList>
    </citation>
    <scope>NUCLEOTIDE SEQUENCE</scope>
    <source>
        <strain evidence="2">SECRCQ15</strain>
    </source>
</reference>
<evidence type="ECO:0000256" key="1">
    <source>
        <dbReference type="SAM" id="Phobius"/>
    </source>
</evidence>
<dbReference type="RefSeq" id="WP_240255158.1">
    <property type="nucleotide sequence ID" value="NZ_JAKTTI010000012.1"/>
</dbReference>
<evidence type="ECO:0000313" key="3">
    <source>
        <dbReference type="Proteomes" id="UP001431131"/>
    </source>
</evidence>
<feature type="transmembrane region" description="Helical" evidence="1">
    <location>
        <begin position="7"/>
        <end position="25"/>
    </location>
</feature>